<dbReference type="GO" id="GO:0016413">
    <property type="term" value="F:O-acetyltransferase activity"/>
    <property type="evidence" value="ECO:0007669"/>
    <property type="project" value="InterPro"/>
</dbReference>
<dbReference type="InterPro" id="IPR026057">
    <property type="entry name" value="TBL_C"/>
</dbReference>
<reference evidence="10 11" key="1">
    <citation type="submission" date="2019-01" db="EMBL/GenBank/DDBJ databases">
        <title>Sequencing of cultivated peanut Arachis hypogaea provides insights into genome evolution and oil improvement.</title>
        <authorList>
            <person name="Chen X."/>
        </authorList>
    </citation>
    <scope>NUCLEOTIDE SEQUENCE [LARGE SCALE GENOMIC DNA]</scope>
    <source>
        <strain evidence="11">cv. Fuhuasheng</strain>
        <tissue evidence="10">Leaves</tissue>
    </source>
</reference>
<evidence type="ECO:0000256" key="2">
    <source>
        <dbReference type="ARBA" id="ARBA00007727"/>
    </source>
</evidence>
<evidence type="ECO:0000256" key="5">
    <source>
        <dbReference type="ARBA" id="ARBA00022989"/>
    </source>
</evidence>
<evidence type="ECO:0000256" key="6">
    <source>
        <dbReference type="ARBA" id="ARBA00023136"/>
    </source>
</evidence>
<comment type="caution">
    <text evidence="10">The sequence shown here is derived from an EMBL/GenBank/DDBJ whole genome shotgun (WGS) entry which is preliminary data.</text>
</comment>
<gene>
    <name evidence="10" type="ORF">Ahy_B10g101177</name>
</gene>
<feature type="transmembrane region" description="Helical" evidence="7">
    <location>
        <begin position="21"/>
        <end position="39"/>
    </location>
</feature>
<dbReference type="PANTHER" id="PTHR32285:SF250">
    <property type="entry name" value="PMR5_CAS1P GDSL_SGNH-LIKE ACYL-ESTERASE FAMILY PROTEIN"/>
    <property type="match status" value="1"/>
</dbReference>
<dbReference type="STRING" id="3818.A0A444WYQ6"/>
<comment type="similarity">
    <text evidence="2">Belongs to the PC-esterase family. TBL subfamily.</text>
</comment>
<keyword evidence="6 7" id="KW-0472">Membrane</keyword>
<evidence type="ECO:0000256" key="4">
    <source>
        <dbReference type="ARBA" id="ARBA00022968"/>
    </source>
</evidence>
<keyword evidence="4" id="KW-0735">Signal-anchor</keyword>
<organism evidence="10 11">
    <name type="scientific">Arachis hypogaea</name>
    <name type="common">Peanut</name>
    <dbReference type="NCBI Taxonomy" id="3818"/>
    <lineage>
        <taxon>Eukaryota</taxon>
        <taxon>Viridiplantae</taxon>
        <taxon>Streptophyta</taxon>
        <taxon>Embryophyta</taxon>
        <taxon>Tracheophyta</taxon>
        <taxon>Spermatophyta</taxon>
        <taxon>Magnoliopsida</taxon>
        <taxon>eudicotyledons</taxon>
        <taxon>Gunneridae</taxon>
        <taxon>Pentapetalae</taxon>
        <taxon>rosids</taxon>
        <taxon>fabids</taxon>
        <taxon>Fabales</taxon>
        <taxon>Fabaceae</taxon>
        <taxon>Papilionoideae</taxon>
        <taxon>50 kb inversion clade</taxon>
        <taxon>dalbergioids sensu lato</taxon>
        <taxon>Dalbergieae</taxon>
        <taxon>Pterocarpus clade</taxon>
        <taxon>Arachis</taxon>
    </lineage>
</organism>
<feature type="domain" description="Trichome birefringence-like C-terminal" evidence="8">
    <location>
        <begin position="117"/>
        <end position="406"/>
    </location>
</feature>
<dbReference type="GO" id="GO:0005794">
    <property type="term" value="C:Golgi apparatus"/>
    <property type="evidence" value="ECO:0007669"/>
    <property type="project" value="TreeGrafter"/>
</dbReference>
<dbReference type="Proteomes" id="UP000289738">
    <property type="component" value="Chromosome B10"/>
</dbReference>
<dbReference type="Pfam" id="PF13839">
    <property type="entry name" value="PC-Esterase"/>
    <property type="match status" value="1"/>
</dbReference>
<evidence type="ECO:0000256" key="3">
    <source>
        <dbReference type="ARBA" id="ARBA00022692"/>
    </source>
</evidence>
<evidence type="ECO:0000259" key="9">
    <source>
        <dbReference type="Pfam" id="PF14416"/>
    </source>
</evidence>
<evidence type="ECO:0000313" key="11">
    <source>
        <dbReference type="Proteomes" id="UP000289738"/>
    </source>
</evidence>
<comment type="subcellular location">
    <subcellularLocation>
        <location evidence="1">Membrane</location>
        <topology evidence="1">Single-pass membrane protein</topology>
    </subcellularLocation>
</comment>
<dbReference type="AlphaFoldDB" id="A0A444WYQ6"/>
<name>A0A444WYQ6_ARAHY</name>
<feature type="domain" description="Trichome birefringence-like N-terminal" evidence="9">
    <location>
        <begin position="64"/>
        <end position="116"/>
    </location>
</feature>
<dbReference type="InterPro" id="IPR029962">
    <property type="entry name" value="TBL"/>
</dbReference>
<sequence length="413" mass="47490">MKLEGTEILKCNYAARNIPRGVVLLPFTLVVIVLLFPLLRTLNLSASKIFATSFESKEETRRSSCNVFSGNWTPYLKGPYYNNETCPFIFDKQNCLLHGRPDREFLQWRWKPNECQLPLFDAAQFLKMVKGKSMAFVGDSIGRNQMESLLCLLSSVARPEDITGKHASDSTYFKWWFYPDHNFTLALLWSPFLVKSSKSYLNDSSNFYLAEKLYLDEPDEAWASQIEDFDVVILSGGQWFFRPLTFMEHDQVVGCQKCQNNTELDFYGYRIAFRTAFKTILNLKGFKGLTFVVTHSPNHFENGLWNTGGGCNRTKLVTTVEEKVAVHPYGIEELHQIQIEEFREAENEAKKKGLELGLIDITEAMLVRPDGHPNSYGHAVDKNITVNDCVHWCLPGPVDTWNEILLYHMKTRM</sequence>
<dbReference type="Pfam" id="PF14416">
    <property type="entry name" value="PMR5N"/>
    <property type="match status" value="1"/>
</dbReference>
<proteinExistence type="inferred from homology"/>
<dbReference type="SMR" id="A0A444WYQ6"/>
<evidence type="ECO:0000313" key="10">
    <source>
        <dbReference type="EMBL" id="RYQ82594.1"/>
    </source>
</evidence>
<evidence type="ECO:0000256" key="7">
    <source>
        <dbReference type="SAM" id="Phobius"/>
    </source>
</evidence>
<keyword evidence="3 7" id="KW-0812">Transmembrane</keyword>
<evidence type="ECO:0000256" key="1">
    <source>
        <dbReference type="ARBA" id="ARBA00004167"/>
    </source>
</evidence>
<accession>A0A444WYQ6</accession>
<dbReference type="OrthoDB" id="630188at2759"/>
<dbReference type="Gramene" id="arahy.Tifrunner.gnm2.ann2.Ah20g040800.1">
    <property type="protein sequence ID" value="arahy.Tifrunner.gnm2.ann2.Ah20g040800.1-CDS"/>
    <property type="gene ID" value="arahy.Tifrunner.gnm2.ann2.Ah20g040800"/>
</dbReference>
<dbReference type="EMBL" id="SDMP01000020">
    <property type="protein sequence ID" value="RYQ82594.1"/>
    <property type="molecule type" value="Genomic_DNA"/>
</dbReference>
<dbReference type="InterPro" id="IPR025846">
    <property type="entry name" value="TBL_N"/>
</dbReference>
<keyword evidence="11" id="KW-1185">Reference proteome</keyword>
<protein>
    <submittedName>
        <fullName evidence="10">Uncharacterized protein</fullName>
    </submittedName>
</protein>
<dbReference type="PANTHER" id="PTHR32285">
    <property type="entry name" value="PROTEIN TRICHOME BIREFRINGENCE-LIKE 9-RELATED"/>
    <property type="match status" value="1"/>
</dbReference>
<evidence type="ECO:0000259" key="8">
    <source>
        <dbReference type="Pfam" id="PF13839"/>
    </source>
</evidence>
<dbReference type="GO" id="GO:0016020">
    <property type="term" value="C:membrane"/>
    <property type="evidence" value="ECO:0007669"/>
    <property type="project" value="UniProtKB-SubCell"/>
</dbReference>
<keyword evidence="5 7" id="KW-1133">Transmembrane helix</keyword>